<reference evidence="4 5" key="1">
    <citation type="submission" date="2019-09" db="EMBL/GenBank/DDBJ databases">
        <title>Salinarimonas rosea gen. nov., sp. nov., a new member of the a-2 subgroup of the Proteobacteria.</title>
        <authorList>
            <person name="Liu J."/>
        </authorList>
    </citation>
    <scope>NUCLEOTIDE SEQUENCE [LARGE SCALE GENOMIC DNA]</scope>
    <source>
        <strain evidence="4 5">BN140002</strain>
    </source>
</reference>
<evidence type="ECO:0000256" key="2">
    <source>
        <dbReference type="ARBA" id="ARBA00023239"/>
    </source>
</evidence>
<dbReference type="PROSITE" id="PS00166">
    <property type="entry name" value="ENOYL_COA_HYDRATASE"/>
    <property type="match status" value="1"/>
</dbReference>
<evidence type="ECO:0000256" key="3">
    <source>
        <dbReference type="RuleBase" id="RU003707"/>
    </source>
</evidence>
<dbReference type="NCBIfam" id="NF004781">
    <property type="entry name" value="PRK06127.1"/>
    <property type="match status" value="1"/>
</dbReference>
<gene>
    <name evidence="4" type="ORF">F0L46_12360</name>
</gene>
<protein>
    <submittedName>
        <fullName evidence="4">Enoyl-CoA hydratase</fullName>
        <ecNumber evidence="4">4.2.1.17</ecNumber>
    </submittedName>
</protein>
<dbReference type="OrthoDB" id="9795727at2"/>
<evidence type="ECO:0000313" key="5">
    <source>
        <dbReference type="Proteomes" id="UP000323142"/>
    </source>
</evidence>
<comment type="caution">
    <text evidence="4">The sequence shown here is derived from an EMBL/GenBank/DDBJ whole genome shotgun (WGS) entry which is preliminary data.</text>
</comment>
<dbReference type="InterPro" id="IPR018376">
    <property type="entry name" value="Enoyl-CoA_hyd/isom_CS"/>
</dbReference>
<dbReference type="Gene3D" id="1.10.12.10">
    <property type="entry name" value="Lyase 2-enoyl-coa Hydratase, Chain A, domain 2"/>
    <property type="match status" value="1"/>
</dbReference>
<sequence length="268" mass="27485">MSDPLLLPSPTAKLRLALDGAVATLSIDNPARRNALDLEMWRALPEIAAGLARDERVRALVVRGAGDGPFASGADIAEFETVRADAAGGRAYEAANEAAFDALAALPQPTIAMIRGFCLGGGFGLALACDLRIAGRDAVFGIPAGRLGVGYPPGAMRMVVAAMGAAAAKDLFFTARRIDAETARSLGVVRDVVAPEALEAEVAGLAQVIAANAPLTLRAAKAAIDKASGIAAPDGSAAALAAACFDSEDYREGRTAFLDKRAPVFRGR</sequence>
<dbReference type="InterPro" id="IPR001753">
    <property type="entry name" value="Enoyl-CoA_hydra/iso"/>
</dbReference>
<dbReference type="CDD" id="cd06558">
    <property type="entry name" value="crotonase-like"/>
    <property type="match status" value="1"/>
</dbReference>
<evidence type="ECO:0000256" key="1">
    <source>
        <dbReference type="ARBA" id="ARBA00005254"/>
    </source>
</evidence>
<dbReference type="PANTHER" id="PTHR11941:SF54">
    <property type="entry name" value="ENOYL-COA HYDRATASE, MITOCHONDRIAL"/>
    <property type="match status" value="1"/>
</dbReference>
<dbReference type="AlphaFoldDB" id="A0A5B2VFA3"/>
<keyword evidence="5" id="KW-1185">Reference proteome</keyword>
<dbReference type="InterPro" id="IPR029045">
    <property type="entry name" value="ClpP/crotonase-like_dom_sf"/>
</dbReference>
<keyword evidence="2 4" id="KW-0456">Lyase</keyword>
<dbReference type="EC" id="4.2.1.17" evidence="4"/>
<proteinExistence type="inferred from homology"/>
<dbReference type="Gene3D" id="3.90.226.10">
    <property type="entry name" value="2-enoyl-CoA Hydratase, Chain A, domain 1"/>
    <property type="match status" value="1"/>
</dbReference>
<dbReference type="SUPFAM" id="SSF52096">
    <property type="entry name" value="ClpP/crotonase"/>
    <property type="match status" value="1"/>
</dbReference>
<evidence type="ECO:0000313" key="4">
    <source>
        <dbReference type="EMBL" id="KAA2237052.1"/>
    </source>
</evidence>
<dbReference type="InterPro" id="IPR014748">
    <property type="entry name" value="Enoyl-CoA_hydra_C"/>
</dbReference>
<name>A0A5B2VFA3_9HYPH</name>
<dbReference type="GO" id="GO:0004300">
    <property type="term" value="F:enoyl-CoA hydratase activity"/>
    <property type="evidence" value="ECO:0007669"/>
    <property type="project" value="UniProtKB-EC"/>
</dbReference>
<dbReference type="Pfam" id="PF00378">
    <property type="entry name" value="ECH_1"/>
    <property type="match status" value="1"/>
</dbReference>
<organism evidence="4 5">
    <name type="scientific">Salinarimonas soli</name>
    <dbReference type="NCBI Taxonomy" id="1638099"/>
    <lineage>
        <taxon>Bacteria</taxon>
        <taxon>Pseudomonadati</taxon>
        <taxon>Pseudomonadota</taxon>
        <taxon>Alphaproteobacteria</taxon>
        <taxon>Hyphomicrobiales</taxon>
        <taxon>Salinarimonadaceae</taxon>
        <taxon>Salinarimonas</taxon>
    </lineage>
</organism>
<accession>A0A5B2VFA3</accession>
<dbReference type="GO" id="GO:0006635">
    <property type="term" value="P:fatty acid beta-oxidation"/>
    <property type="evidence" value="ECO:0007669"/>
    <property type="project" value="TreeGrafter"/>
</dbReference>
<dbReference type="Proteomes" id="UP000323142">
    <property type="component" value="Unassembled WGS sequence"/>
</dbReference>
<dbReference type="EMBL" id="VUOA01000021">
    <property type="protein sequence ID" value="KAA2237052.1"/>
    <property type="molecule type" value="Genomic_DNA"/>
</dbReference>
<reference evidence="4 5" key="2">
    <citation type="submission" date="2019-09" db="EMBL/GenBank/DDBJ databases">
        <authorList>
            <person name="Jin C."/>
        </authorList>
    </citation>
    <scope>NUCLEOTIDE SEQUENCE [LARGE SCALE GENOMIC DNA]</scope>
    <source>
        <strain evidence="4 5">BN140002</strain>
    </source>
</reference>
<dbReference type="PANTHER" id="PTHR11941">
    <property type="entry name" value="ENOYL-COA HYDRATASE-RELATED"/>
    <property type="match status" value="1"/>
</dbReference>
<dbReference type="RefSeq" id="WP_149817916.1">
    <property type="nucleotide sequence ID" value="NZ_VUOA01000021.1"/>
</dbReference>
<comment type="similarity">
    <text evidence="1 3">Belongs to the enoyl-CoA hydratase/isomerase family.</text>
</comment>